<gene>
    <name evidence="11" type="ORF">BW730_11520</name>
</gene>
<evidence type="ECO:0000256" key="6">
    <source>
        <dbReference type="ARBA" id="ARBA00022723"/>
    </source>
</evidence>
<dbReference type="EMBL" id="CP019606">
    <property type="protein sequence ID" value="AQP48021.1"/>
    <property type="molecule type" value="Genomic_DNA"/>
</dbReference>
<reference evidence="12" key="1">
    <citation type="submission" date="2017-02" db="EMBL/GenBank/DDBJ databases">
        <title>Tessaracoccus aquaemaris sp. nov., isolated from the intestine of a Korean rockfish, Sebastes schlegelii, in a marine aquaculture pond.</title>
        <authorList>
            <person name="Tak E.J."/>
            <person name="Bae J.-W."/>
        </authorList>
    </citation>
    <scope>NUCLEOTIDE SEQUENCE [LARGE SCALE GENOMIC DNA]</scope>
    <source>
        <strain evidence="12">NSG39</strain>
    </source>
</reference>
<dbReference type="InterPro" id="IPR003374">
    <property type="entry name" value="ApbE-like_sf"/>
</dbReference>
<evidence type="ECO:0000256" key="2">
    <source>
        <dbReference type="ARBA" id="ARBA00011955"/>
    </source>
</evidence>
<keyword evidence="8" id="KW-0460">Magnesium</keyword>
<evidence type="ECO:0000313" key="11">
    <source>
        <dbReference type="EMBL" id="AQP48021.1"/>
    </source>
</evidence>
<dbReference type="SUPFAM" id="SSF143631">
    <property type="entry name" value="ApbE-like"/>
    <property type="match status" value="1"/>
</dbReference>
<organism evidence="11 12">
    <name type="scientific">Tessaracoccus aquimaris</name>
    <dbReference type="NCBI Taxonomy" id="1332264"/>
    <lineage>
        <taxon>Bacteria</taxon>
        <taxon>Bacillati</taxon>
        <taxon>Actinomycetota</taxon>
        <taxon>Actinomycetes</taxon>
        <taxon>Propionibacteriales</taxon>
        <taxon>Propionibacteriaceae</taxon>
        <taxon>Tessaracoccus</taxon>
    </lineage>
</organism>
<evidence type="ECO:0000256" key="8">
    <source>
        <dbReference type="ARBA" id="ARBA00022842"/>
    </source>
</evidence>
<keyword evidence="4" id="KW-0285">Flavoprotein</keyword>
<dbReference type="RefSeq" id="WP_158522632.1">
    <property type="nucleotide sequence ID" value="NZ_CP019606.1"/>
</dbReference>
<dbReference type="Pfam" id="PF02424">
    <property type="entry name" value="ApbE"/>
    <property type="match status" value="1"/>
</dbReference>
<keyword evidence="5" id="KW-0808">Transferase</keyword>
<dbReference type="KEGG" id="tes:BW730_11520"/>
<dbReference type="EC" id="2.7.1.180" evidence="2"/>
<evidence type="ECO:0000256" key="4">
    <source>
        <dbReference type="ARBA" id="ARBA00022630"/>
    </source>
</evidence>
<comment type="cofactor">
    <cofactor evidence="1">
        <name>Mg(2+)</name>
        <dbReference type="ChEBI" id="CHEBI:18420"/>
    </cofactor>
</comment>
<evidence type="ECO:0000256" key="7">
    <source>
        <dbReference type="ARBA" id="ARBA00022827"/>
    </source>
</evidence>
<dbReference type="PANTHER" id="PTHR30040:SF2">
    <property type="entry name" value="FAD:PROTEIN FMN TRANSFERASE"/>
    <property type="match status" value="1"/>
</dbReference>
<evidence type="ECO:0000313" key="12">
    <source>
        <dbReference type="Proteomes" id="UP000188145"/>
    </source>
</evidence>
<sequence length="281" mass="29731">MGRYPHEATFTVMDLDCLVITTEPEELFPAIDEVIETVNTLAATASLDLHGSEVSRLGRLARFAEITVPASDTLIDYLRAALWAADLTGGLVDPTVGSLASDDTSRGWERIVLGDGVVTLPRGCVLDLGATAPARAADLLVRRLAEEHRGGFLVSIGGDMAVAGDHPDEGWRIPVTSPTGKMLQLVSTTRAALARSASASTDGAPAVVDPRTGDAADRVWTQVTVAACTALEANAWATASVVLGERAPDWLTHFGVSARLERRTGTTRFTKGWPHPRLVAA</sequence>
<evidence type="ECO:0000256" key="9">
    <source>
        <dbReference type="ARBA" id="ARBA00031306"/>
    </source>
</evidence>
<protein>
    <recommendedName>
        <fullName evidence="3">FAD:protein FMN transferase</fullName>
        <ecNumber evidence="2">2.7.1.180</ecNumber>
    </recommendedName>
    <alternativeName>
        <fullName evidence="9">Flavin transferase</fullName>
    </alternativeName>
</protein>
<dbReference type="InterPro" id="IPR024932">
    <property type="entry name" value="ApbE"/>
</dbReference>
<dbReference type="AlphaFoldDB" id="A0A1Q2CPI0"/>
<evidence type="ECO:0000256" key="1">
    <source>
        <dbReference type="ARBA" id="ARBA00001946"/>
    </source>
</evidence>
<evidence type="ECO:0000256" key="3">
    <source>
        <dbReference type="ARBA" id="ARBA00016337"/>
    </source>
</evidence>
<accession>A0A1Q2CPI0</accession>
<evidence type="ECO:0000256" key="10">
    <source>
        <dbReference type="ARBA" id="ARBA00048540"/>
    </source>
</evidence>
<dbReference type="Proteomes" id="UP000188145">
    <property type="component" value="Chromosome"/>
</dbReference>
<proteinExistence type="predicted"/>
<dbReference type="GO" id="GO:0046872">
    <property type="term" value="F:metal ion binding"/>
    <property type="evidence" value="ECO:0007669"/>
    <property type="project" value="UniProtKB-KW"/>
</dbReference>
<dbReference type="STRING" id="1332264.BW730_11520"/>
<dbReference type="Gene3D" id="3.10.520.10">
    <property type="entry name" value="ApbE-like domains"/>
    <property type="match status" value="1"/>
</dbReference>
<name>A0A1Q2CPI0_9ACTN</name>
<comment type="catalytic activity">
    <reaction evidence="10">
        <text>L-threonyl-[protein] + FAD = FMN-L-threonyl-[protein] + AMP + H(+)</text>
        <dbReference type="Rhea" id="RHEA:36847"/>
        <dbReference type="Rhea" id="RHEA-COMP:11060"/>
        <dbReference type="Rhea" id="RHEA-COMP:11061"/>
        <dbReference type="ChEBI" id="CHEBI:15378"/>
        <dbReference type="ChEBI" id="CHEBI:30013"/>
        <dbReference type="ChEBI" id="CHEBI:57692"/>
        <dbReference type="ChEBI" id="CHEBI:74257"/>
        <dbReference type="ChEBI" id="CHEBI:456215"/>
        <dbReference type="EC" id="2.7.1.180"/>
    </reaction>
</comment>
<keyword evidence="6" id="KW-0479">Metal-binding</keyword>
<dbReference type="PANTHER" id="PTHR30040">
    <property type="entry name" value="THIAMINE BIOSYNTHESIS LIPOPROTEIN APBE"/>
    <property type="match status" value="1"/>
</dbReference>
<dbReference type="GO" id="GO:0016740">
    <property type="term" value="F:transferase activity"/>
    <property type="evidence" value="ECO:0007669"/>
    <property type="project" value="UniProtKB-KW"/>
</dbReference>
<dbReference type="OrthoDB" id="3728306at2"/>
<evidence type="ECO:0000256" key="5">
    <source>
        <dbReference type="ARBA" id="ARBA00022679"/>
    </source>
</evidence>
<keyword evidence="12" id="KW-1185">Reference proteome</keyword>
<keyword evidence="7" id="KW-0274">FAD</keyword>